<evidence type="ECO:0000256" key="2">
    <source>
        <dbReference type="ARBA" id="ARBA00022723"/>
    </source>
</evidence>
<organism evidence="7 8">
    <name type="scientific">Rhizoctonia solani</name>
    <dbReference type="NCBI Taxonomy" id="456999"/>
    <lineage>
        <taxon>Eukaryota</taxon>
        <taxon>Fungi</taxon>
        <taxon>Dikarya</taxon>
        <taxon>Basidiomycota</taxon>
        <taxon>Agaricomycotina</taxon>
        <taxon>Agaricomycetes</taxon>
        <taxon>Cantharellales</taxon>
        <taxon>Ceratobasidiaceae</taxon>
        <taxon>Rhizoctonia</taxon>
    </lineage>
</organism>
<evidence type="ECO:0000313" key="7">
    <source>
        <dbReference type="EMBL" id="CUA77690.1"/>
    </source>
</evidence>
<evidence type="ECO:0000256" key="4">
    <source>
        <dbReference type="ARBA" id="ARBA00022833"/>
    </source>
</evidence>
<dbReference type="InterPro" id="IPR008906">
    <property type="entry name" value="HATC_C_dom"/>
</dbReference>
<reference evidence="7 8" key="1">
    <citation type="submission" date="2015-07" db="EMBL/GenBank/DDBJ databases">
        <authorList>
            <person name="Noorani M."/>
        </authorList>
    </citation>
    <scope>NUCLEOTIDE SEQUENCE [LARGE SCALE GENOMIC DNA]</scope>
    <source>
        <strain evidence="7">BBA 69670</strain>
    </source>
</reference>
<protein>
    <submittedName>
        <fullName evidence="7">Putative AC9 transposase [Zea mays]</fullName>
    </submittedName>
</protein>
<name>A0A0K6GGR1_9AGAM</name>
<evidence type="ECO:0000259" key="6">
    <source>
        <dbReference type="Pfam" id="PF05699"/>
    </source>
</evidence>
<accession>A0A0K6GGR1</accession>
<dbReference type="AlphaFoldDB" id="A0A0K6GGR1"/>
<gene>
    <name evidence="7" type="ORF">RSOLAG22IIIB_06727</name>
</gene>
<dbReference type="PANTHER" id="PTHR46481:SF10">
    <property type="entry name" value="ZINC FINGER BED DOMAIN-CONTAINING PROTEIN 39"/>
    <property type="match status" value="1"/>
</dbReference>
<keyword evidence="3" id="KW-0863">Zinc-finger</keyword>
<evidence type="ECO:0000256" key="5">
    <source>
        <dbReference type="ARBA" id="ARBA00023242"/>
    </source>
</evidence>
<evidence type="ECO:0000256" key="3">
    <source>
        <dbReference type="ARBA" id="ARBA00022771"/>
    </source>
</evidence>
<dbReference type="Proteomes" id="UP000044841">
    <property type="component" value="Unassembled WGS sequence"/>
</dbReference>
<dbReference type="InterPro" id="IPR052035">
    <property type="entry name" value="ZnF_BED_domain_contain"/>
</dbReference>
<sequence>MTDSEVPPSLKRLRLDDPDDTLNAITAEYPAADVSPWRKNPRLAHRVHLYGRATKNNASDTPHFSKNTAPVYQFVDMADAVLDDAGVLLSCTFHCGICGQGTWHWARDQHSTIWTAAKQADDLAASRVEGKGLPASVESSVLTLDETFIDVFYKKLTRWIVVGNHPFTEVENDEFRDLLFFLKPALSDHLVKADALRDRIFSQAGTQRQWLKSYLASTPGLLAIACDAWTSANRIAFLAITASWITERWELEETLIDFRELRGAHTGRNMAEEVTSVVSELGIEDKVLALVSDNASNNGTLVAHLSDTLGRLSSHLRWDSSKGHIRCLPHVIHLAVMALLLGIDAIPCNTDVHDHAHDDSTFTEDDAEEVVADDDHEAHEADGVVDPMVNLRSAIDKIRKICRIARSSPQRMELFKMLATRIEEDNEQQAKTYNRPYIKKRIKNLVLDVVTRWNSLYFMLERALEFRETIDALRLHPRGKIYEPYALSESDWKAVAIICGWLKFFRGATQKMSGEKYPTLSFSLRVYSVLINHVTKLEKIPSVKSIPSLSKGLEACREKLLEFFDLSTYDSEYYYFATVLDPRFKDTLFLKESDLFSAEWTDDCAEALRETCELYYTPDKRISMPDKSERKAEIIDPDDFESAWRVGIPMEYSQDAIAASVAEELSSYLAEPVTHMDPLDWWRKNCVRFPRLAEMARDFLSIPGSSVAVERVLSTGRDVVSLRRASLSANTIRVLMTYRAGLLLEKRLQRM</sequence>
<dbReference type="Pfam" id="PF05699">
    <property type="entry name" value="Dimer_Tnp_hAT"/>
    <property type="match status" value="1"/>
</dbReference>
<dbReference type="GO" id="GO:0005634">
    <property type="term" value="C:nucleus"/>
    <property type="evidence" value="ECO:0007669"/>
    <property type="project" value="UniProtKB-SubCell"/>
</dbReference>
<dbReference type="EMBL" id="CYGV01001856">
    <property type="protein sequence ID" value="CUA77690.1"/>
    <property type="molecule type" value="Genomic_DNA"/>
</dbReference>
<keyword evidence="4" id="KW-0862">Zinc</keyword>
<dbReference type="GO" id="GO:0046983">
    <property type="term" value="F:protein dimerization activity"/>
    <property type="evidence" value="ECO:0007669"/>
    <property type="project" value="InterPro"/>
</dbReference>
<feature type="domain" description="HAT C-terminal dimerisation" evidence="6">
    <location>
        <begin position="664"/>
        <end position="737"/>
    </location>
</feature>
<evidence type="ECO:0000313" key="8">
    <source>
        <dbReference type="Proteomes" id="UP000044841"/>
    </source>
</evidence>
<keyword evidence="5" id="KW-0539">Nucleus</keyword>
<comment type="subcellular location">
    <subcellularLocation>
        <location evidence="1">Nucleus</location>
    </subcellularLocation>
</comment>
<dbReference type="PANTHER" id="PTHR46481">
    <property type="entry name" value="ZINC FINGER BED DOMAIN-CONTAINING PROTEIN 4"/>
    <property type="match status" value="1"/>
</dbReference>
<dbReference type="SUPFAM" id="SSF53098">
    <property type="entry name" value="Ribonuclease H-like"/>
    <property type="match status" value="1"/>
</dbReference>
<evidence type="ECO:0000256" key="1">
    <source>
        <dbReference type="ARBA" id="ARBA00004123"/>
    </source>
</evidence>
<keyword evidence="8" id="KW-1185">Reference proteome</keyword>
<dbReference type="GO" id="GO:0008270">
    <property type="term" value="F:zinc ion binding"/>
    <property type="evidence" value="ECO:0007669"/>
    <property type="project" value="UniProtKB-KW"/>
</dbReference>
<proteinExistence type="predicted"/>
<keyword evidence="2" id="KW-0479">Metal-binding</keyword>
<dbReference type="InterPro" id="IPR012337">
    <property type="entry name" value="RNaseH-like_sf"/>
</dbReference>